<dbReference type="EMBL" id="KL198004">
    <property type="protein sequence ID" value="KDQ32857.1"/>
    <property type="molecule type" value="Genomic_DNA"/>
</dbReference>
<sequence>MWLHPRDSATHGLVSSNTHLQEIPLQSTPWSDERLVAAVLSGPLESVAQDVMGDNAGLDGSAVPGGASARRGSEYVRVTTIARNVDNDWTALEIMEL</sequence>
<evidence type="ECO:0000313" key="2">
    <source>
        <dbReference type="Proteomes" id="UP000027073"/>
    </source>
</evidence>
<organism evidence="1 2">
    <name type="scientific">Pleurotus ostreatus (strain PC15)</name>
    <name type="common">Oyster mushroom</name>
    <dbReference type="NCBI Taxonomy" id="1137138"/>
    <lineage>
        <taxon>Eukaryota</taxon>
        <taxon>Fungi</taxon>
        <taxon>Dikarya</taxon>
        <taxon>Basidiomycota</taxon>
        <taxon>Agaricomycotina</taxon>
        <taxon>Agaricomycetes</taxon>
        <taxon>Agaricomycetidae</taxon>
        <taxon>Agaricales</taxon>
        <taxon>Pleurotineae</taxon>
        <taxon>Pleurotaceae</taxon>
        <taxon>Pleurotus</taxon>
    </lineage>
</organism>
<gene>
    <name evidence="1" type="ORF">PLEOSDRAFT_1069252</name>
</gene>
<dbReference type="VEuPathDB" id="FungiDB:PLEOSDRAFT_1069252"/>
<name>A0A067P8Z2_PLEO1</name>
<accession>A0A067P8Z2</accession>
<evidence type="ECO:0000313" key="1">
    <source>
        <dbReference type="EMBL" id="KDQ32857.1"/>
    </source>
</evidence>
<dbReference type="HOGENOM" id="CLU_2347591_0_0_1"/>
<proteinExistence type="predicted"/>
<protein>
    <submittedName>
        <fullName evidence="1">Uncharacterized protein</fullName>
    </submittedName>
</protein>
<reference evidence="2" key="1">
    <citation type="journal article" date="2014" name="Proc. Natl. Acad. Sci. U.S.A.">
        <title>Extensive sampling of basidiomycete genomes demonstrates inadequacy of the white-rot/brown-rot paradigm for wood decay fungi.</title>
        <authorList>
            <person name="Riley R."/>
            <person name="Salamov A.A."/>
            <person name="Brown D.W."/>
            <person name="Nagy L.G."/>
            <person name="Floudas D."/>
            <person name="Held B.W."/>
            <person name="Levasseur A."/>
            <person name="Lombard V."/>
            <person name="Morin E."/>
            <person name="Otillar R."/>
            <person name="Lindquist E.A."/>
            <person name="Sun H."/>
            <person name="LaButti K.M."/>
            <person name="Schmutz J."/>
            <person name="Jabbour D."/>
            <person name="Luo H."/>
            <person name="Baker S.E."/>
            <person name="Pisabarro A.G."/>
            <person name="Walton J.D."/>
            <person name="Blanchette R.A."/>
            <person name="Henrissat B."/>
            <person name="Martin F."/>
            <person name="Cullen D."/>
            <person name="Hibbett D.S."/>
            <person name="Grigoriev I.V."/>
        </authorList>
    </citation>
    <scope>NUCLEOTIDE SEQUENCE [LARGE SCALE GENOMIC DNA]</scope>
    <source>
        <strain evidence="2">PC15</strain>
    </source>
</reference>
<dbReference type="InParanoid" id="A0A067P8Z2"/>
<dbReference type="AlphaFoldDB" id="A0A067P8Z2"/>
<dbReference type="Proteomes" id="UP000027073">
    <property type="component" value="Unassembled WGS sequence"/>
</dbReference>